<dbReference type="Proteomes" id="UP000049222">
    <property type="component" value="Unassembled WGS sequence"/>
</dbReference>
<dbReference type="InterPro" id="IPR006427">
    <property type="entry name" value="Portal_HK97"/>
</dbReference>
<protein>
    <submittedName>
        <fullName evidence="1">Phage portal protein, HK97 family</fullName>
    </submittedName>
</protein>
<sequence length="383" mass="40733">MFGLKRKAAAQAPEAKASATGRVAAMGMAGRAVWSPRDTGTLMRLGFVGNPVGFRAVKLIAEAAAAIPLICSDAEGRMEVHPVLSLLARPNGAQGRGEFLEALFGQFLLSGNAYVEAVGPGGLPAELHVLRSDRMAVVPGPDGWPVAYDYTVGGRTHRFRVGEVSPVCHLRAFHPQDDHYGLSALSAAAGAVDVHNAASRWSKGLLDNAARPSGAIVNSGEGLTQEQFDMLAAEMEAQHQGARNAGRPMLLDGGLDWKPMGFSPSDMEFQKTKEAAAREIAMAFGVPPMMLGIPGDATYANYVEANRAFYRLTVVPLVTKICDGLAHWIGTHSGTPVDLSIDRDRVPALHSERDAEWARIAGAAFLSDAEKRLMLGLPAMEDV</sequence>
<accession>A0A0M6YMN3</accession>
<evidence type="ECO:0000313" key="2">
    <source>
        <dbReference type="Proteomes" id="UP000049222"/>
    </source>
</evidence>
<organism evidence="1 2">
    <name type="scientific">Jannaschia donghaensis</name>
    <dbReference type="NCBI Taxonomy" id="420998"/>
    <lineage>
        <taxon>Bacteria</taxon>
        <taxon>Pseudomonadati</taxon>
        <taxon>Pseudomonadota</taxon>
        <taxon>Alphaproteobacteria</taxon>
        <taxon>Rhodobacterales</taxon>
        <taxon>Roseobacteraceae</taxon>
        <taxon>Jannaschia</taxon>
    </lineage>
</organism>
<keyword evidence="2" id="KW-1185">Reference proteome</keyword>
<dbReference type="EMBL" id="CXSU01000012">
    <property type="protein sequence ID" value="CTQ50915.1"/>
    <property type="molecule type" value="Genomic_DNA"/>
</dbReference>
<dbReference type="OrthoDB" id="9134461at2"/>
<dbReference type="NCBIfam" id="TIGR01537">
    <property type="entry name" value="portal_HK97"/>
    <property type="match status" value="1"/>
</dbReference>
<dbReference type="STRING" id="420998.JDO7802_02946"/>
<evidence type="ECO:0000313" key="1">
    <source>
        <dbReference type="EMBL" id="CTQ50915.1"/>
    </source>
</evidence>
<name>A0A0M6YMN3_9RHOB</name>
<proteinExistence type="predicted"/>
<reference evidence="1 2" key="1">
    <citation type="submission" date="2015-07" db="EMBL/GenBank/DDBJ databases">
        <authorList>
            <person name="Noorani M."/>
        </authorList>
    </citation>
    <scope>NUCLEOTIDE SEQUENCE [LARGE SCALE GENOMIC DNA]</scope>
    <source>
        <strain evidence="1 2">CECT 7802</strain>
    </source>
</reference>
<dbReference type="InterPro" id="IPR006944">
    <property type="entry name" value="Phage/GTA_portal"/>
</dbReference>
<dbReference type="Pfam" id="PF04860">
    <property type="entry name" value="Phage_portal"/>
    <property type="match status" value="1"/>
</dbReference>
<dbReference type="RefSeq" id="WP_055086679.1">
    <property type="nucleotide sequence ID" value="NZ_CXSU01000012.1"/>
</dbReference>
<dbReference type="AlphaFoldDB" id="A0A0M6YMN3"/>
<gene>
    <name evidence="1" type="ORF">JDO7802_02946</name>
</gene>